<keyword evidence="10" id="KW-0732">Signal</keyword>
<comment type="catalytic activity">
    <reaction evidence="1">
        <text>Random endo-hydrolysis of N-acetyl-beta-D-glucosaminide (1-&gt;4)-beta-linkages in chitin and chitodextrins.</text>
        <dbReference type="EC" id="3.2.1.14"/>
    </reaction>
</comment>
<dbReference type="EMBL" id="JBBXMP010000024">
    <property type="protein sequence ID" value="KAL0067547.1"/>
    <property type="molecule type" value="Genomic_DNA"/>
</dbReference>
<sequence length="513" mass="55446">MFVFCQVLHLVALGLAQTLSSSSAITSISLSSVSQQSSTIPSSPVSSTQSSNSDSTSADPSNSTQIPGSNDTSIDNVNAQWSIFSPELSLPQPEVVFHAPTFEFTDPLGDDLTVSGLRPLVMAYYCGWLVDTLPPEKIDYSRYDIIDYAFVILDANYNLDFAGMDSDVLKRLVTCAHQHGTKVKVSIGGWTGSAHFSSAVSDAKNRLQVVQNIVDLYRRFNLDGIDIDWEYPGRQANPGNEVNRADSANYLEFLRLLRSALPSKAKITAAATPVTFAGLDGEPMDDVSAFAKVLDWVLIMNYDTWGTTSNPGPNAPLYDACKNSTQPASSAAAGFNAWTKAGFPARQLVLGLPSYGYISRTSTTHLRSRAKQTSLTFRQESGLDQSPSELTDVGAAASRTNIQLKSDDDNKDQGTISLRSMLKQGALAITKDKKEVIGAGGFTVYWDDCSGTPYLRSSGAKQVVPFDNARSIGMKASFVRQTEMRGVNFWDLQGDMVGSVLVNAARKALGRSI</sequence>
<dbReference type="Proteomes" id="UP001437256">
    <property type="component" value="Unassembled WGS sequence"/>
</dbReference>
<dbReference type="SUPFAM" id="SSF51445">
    <property type="entry name" value="(Trans)glycosidases"/>
    <property type="match status" value="1"/>
</dbReference>
<evidence type="ECO:0000256" key="6">
    <source>
        <dbReference type="ARBA" id="ARBA00023326"/>
    </source>
</evidence>
<comment type="caution">
    <text evidence="12">The sequence shown here is derived from an EMBL/GenBank/DDBJ whole genome shotgun (WGS) entry which is preliminary data.</text>
</comment>
<dbReference type="Gene3D" id="3.10.50.10">
    <property type="match status" value="1"/>
</dbReference>
<dbReference type="PROSITE" id="PS01095">
    <property type="entry name" value="GH18_1"/>
    <property type="match status" value="1"/>
</dbReference>
<dbReference type="InterPro" id="IPR011583">
    <property type="entry name" value="Chitinase_II/V-like_cat"/>
</dbReference>
<accession>A0ABR3A0S9</accession>
<protein>
    <recommendedName>
        <fullName evidence="11">GH18 domain-containing protein</fullName>
    </recommendedName>
</protein>
<dbReference type="InterPro" id="IPR050314">
    <property type="entry name" value="Glycosyl_Hydrlase_18"/>
</dbReference>
<dbReference type="SMART" id="SM00636">
    <property type="entry name" value="Glyco_18"/>
    <property type="match status" value="1"/>
</dbReference>
<feature type="region of interest" description="Disordered" evidence="9">
    <location>
        <begin position="36"/>
        <end position="71"/>
    </location>
</feature>
<keyword evidence="6" id="KW-0624">Polysaccharide degradation</keyword>
<dbReference type="InterPro" id="IPR017853">
    <property type="entry name" value="GH"/>
</dbReference>
<evidence type="ECO:0000256" key="4">
    <source>
        <dbReference type="ARBA" id="ARBA00023277"/>
    </source>
</evidence>
<evidence type="ECO:0000256" key="9">
    <source>
        <dbReference type="SAM" id="MobiDB-lite"/>
    </source>
</evidence>
<evidence type="ECO:0000256" key="8">
    <source>
        <dbReference type="RuleBase" id="RU004453"/>
    </source>
</evidence>
<evidence type="ECO:0000256" key="5">
    <source>
        <dbReference type="ARBA" id="ARBA00023295"/>
    </source>
</evidence>
<evidence type="ECO:0000256" key="2">
    <source>
        <dbReference type="ARBA" id="ARBA00022801"/>
    </source>
</evidence>
<evidence type="ECO:0000256" key="7">
    <source>
        <dbReference type="RuleBase" id="RU000489"/>
    </source>
</evidence>
<keyword evidence="5 7" id="KW-0326">Glycosidase</keyword>
<gene>
    <name evidence="12" type="ORF">AAF712_005260</name>
</gene>
<dbReference type="InterPro" id="IPR001579">
    <property type="entry name" value="Glyco_hydro_18_chit_AS"/>
</dbReference>
<dbReference type="Pfam" id="PF00704">
    <property type="entry name" value="Glyco_hydro_18"/>
    <property type="match status" value="1"/>
</dbReference>
<evidence type="ECO:0000256" key="1">
    <source>
        <dbReference type="ARBA" id="ARBA00000822"/>
    </source>
</evidence>
<reference evidence="12 13" key="1">
    <citation type="submission" date="2024-05" db="EMBL/GenBank/DDBJ databases">
        <title>A draft genome resource for the thread blight pathogen Marasmius tenuissimus strain MS-2.</title>
        <authorList>
            <person name="Yulfo-Soto G.E."/>
            <person name="Baruah I.K."/>
            <person name="Amoako-Attah I."/>
            <person name="Bukari Y."/>
            <person name="Meinhardt L.W."/>
            <person name="Bailey B.A."/>
            <person name="Cohen S.P."/>
        </authorList>
    </citation>
    <scope>NUCLEOTIDE SEQUENCE [LARGE SCALE GENOMIC DNA]</scope>
    <source>
        <strain evidence="12 13">MS-2</strain>
    </source>
</reference>
<evidence type="ECO:0000313" key="13">
    <source>
        <dbReference type="Proteomes" id="UP001437256"/>
    </source>
</evidence>
<organism evidence="12 13">
    <name type="scientific">Marasmius tenuissimus</name>
    <dbReference type="NCBI Taxonomy" id="585030"/>
    <lineage>
        <taxon>Eukaryota</taxon>
        <taxon>Fungi</taxon>
        <taxon>Dikarya</taxon>
        <taxon>Basidiomycota</taxon>
        <taxon>Agaricomycotina</taxon>
        <taxon>Agaricomycetes</taxon>
        <taxon>Agaricomycetidae</taxon>
        <taxon>Agaricales</taxon>
        <taxon>Marasmiineae</taxon>
        <taxon>Marasmiaceae</taxon>
        <taxon>Marasmius</taxon>
    </lineage>
</organism>
<feature type="compositionally biased region" description="Low complexity" evidence="9">
    <location>
        <begin position="36"/>
        <end position="64"/>
    </location>
</feature>
<dbReference type="PANTHER" id="PTHR11177">
    <property type="entry name" value="CHITINASE"/>
    <property type="match status" value="1"/>
</dbReference>
<dbReference type="Gene3D" id="3.20.20.80">
    <property type="entry name" value="Glycosidases"/>
    <property type="match status" value="2"/>
</dbReference>
<feature type="domain" description="GH18" evidence="11">
    <location>
        <begin position="119"/>
        <end position="512"/>
    </location>
</feature>
<dbReference type="PROSITE" id="PS51910">
    <property type="entry name" value="GH18_2"/>
    <property type="match status" value="1"/>
</dbReference>
<feature type="signal peptide" evidence="10">
    <location>
        <begin position="1"/>
        <end position="16"/>
    </location>
</feature>
<dbReference type="InterPro" id="IPR029070">
    <property type="entry name" value="Chitinase_insertion_sf"/>
</dbReference>
<evidence type="ECO:0000256" key="3">
    <source>
        <dbReference type="ARBA" id="ARBA00023024"/>
    </source>
</evidence>
<feature type="chain" id="PRO_5045241227" description="GH18 domain-containing protein" evidence="10">
    <location>
        <begin position="17"/>
        <end position="513"/>
    </location>
</feature>
<keyword evidence="3" id="KW-0146">Chitin degradation</keyword>
<keyword evidence="13" id="KW-1185">Reference proteome</keyword>
<dbReference type="InterPro" id="IPR001223">
    <property type="entry name" value="Glyco_hydro18_cat"/>
</dbReference>
<keyword evidence="4" id="KW-0119">Carbohydrate metabolism</keyword>
<evidence type="ECO:0000259" key="11">
    <source>
        <dbReference type="PROSITE" id="PS51910"/>
    </source>
</evidence>
<dbReference type="PANTHER" id="PTHR11177:SF392">
    <property type="entry name" value="HAP41P"/>
    <property type="match status" value="1"/>
</dbReference>
<name>A0ABR3A0S9_9AGAR</name>
<comment type="similarity">
    <text evidence="8">Belongs to the glycosyl hydrolase 18 family.</text>
</comment>
<evidence type="ECO:0000313" key="12">
    <source>
        <dbReference type="EMBL" id="KAL0067547.1"/>
    </source>
</evidence>
<keyword evidence="2 7" id="KW-0378">Hydrolase</keyword>
<proteinExistence type="inferred from homology"/>
<evidence type="ECO:0000256" key="10">
    <source>
        <dbReference type="SAM" id="SignalP"/>
    </source>
</evidence>